<dbReference type="AlphaFoldDB" id="A0A059FL92"/>
<dbReference type="RefSeq" id="WP_051597246.1">
    <property type="nucleotide sequence ID" value="NZ_ARYJ01000001.1"/>
</dbReference>
<proteinExistence type="predicted"/>
<organism evidence="2 3">
    <name type="scientific">Hyphomonas jannaschiana VP2</name>
    <dbReference type="NCBI Taxonomy" id="1280952"/>
    <lineage>
        <taxon>Bacteria</taxon>
        <taxon>Pseudomonadati</taxon>
        <taxon>Pseudomonadota</taxon>
        <taxon>Alphaproteobacteria</taxon>
        <taxon>Hyphomonadales</taxon>
        <taxon>Hyphomonadaceae</taxon>
        <taxon>Hyphomonas</taxon>
    </lineage>
</organism>
<dbReference type="SMART" id="SM01022">
    <property type="entry name" value="ASCH"/>
    <property type="match status" value="1"/>
</dbReference>
<dbReference type="InterPro" id="IPR007374">
    <property type="entry name" value="ASCH_domain"/>
</dbReference>
<dbReference type="eggNOG" id="COG4405">
    <property type="taxonomic scope" value="Bacteria"/>
</dbReference>
<evidence type="ECO:0000259" key="1">
    <source>
        <dbReference type="SMART" id="SM01022"/>
    </source>
</evidence>
<sequence length="149" mass="16232">MTASPSSSDLPEWTFGDGPELADRLAALIVAGVKTATCSDTGIQPVPVEGERGYLMSGDGRRVAILQTETVTRMKFADVTEELAALEGEGDLSLDYWQRAHREYFTRNGVFAEDMDVFFETFRLEKVLDDAFAAAAPQHLAQERAGAVA</sequence>
<dbReference type="CDD" id="cd06553">
    <property type="entry name" value="ASCH_Ef3133_like"/>
    <property type="match status" value="1"/>
</dbReference>
<dbReference type="PANTHER" id="PTHR39203:SF1">
    <property type="entry name" value="CYTOPLASMIC PROTEIN"/>
    <property type="match status" value="1"/>
</dbReference>
<keyword evidence="3" id="KW-1185">Reference proteome</keyword>
<evidence type="ECO:0000313" key="2">
    <source>
        <dbReference type="EMBL" id="KCZ91243.1"/>
    </source>
</evidence>
<dbReference type="STRING" id="1280952.HJA_01855"/>
<dbReference type="EMBL" id="ARYJ01000001">
    <property type="protein sequence ID" value="KCZ91243.1"/>
    <property type="molecule type" value="Genomic_DNA"/>
</dbReference>
<dbReference type="PATRIC" id="fig|1280952.3.peg.377"/>
<gene>
    <name evidence="2" type="ORF">HJA_01855</name>
</gene>
<accession>A0A059FL92</accession>
<dbReference type="InterPro" id="IPR009326">
    <property type="entry name" value="DUF984"/>
</dbReference>
<dbReference type="SUPFAM" id="SSF88697">
    <property type="entry name" value="PUA domain-like"/>
    <property type="match status" value="1"/>
</dbReference>
<name>A0A059FL92_9PROT</name>
<reference evidence="2 3" key="1">
    <citation type="journal article" date="2014" name="Antonie Van Leeuwenhoek">
        <title>Hyphomonas beringensis sp. nov. and Hyphomonas chukchiensis sp. nov., isolated from surface seawater of the Bering Sea and Chukchi Sea.</title>
        <authorList>
            <person name="Li C."/>
            <person name="Lai Q."/>
            <person name="Li G."/>
            <person name="Dong C."/>
            <person name="Wang J."/>
            <person name="Liao Y."/>
            <person name="Shao Z."/>
        </authorList>
    </citation>
    <scope>NUCLEOTIDE SEQUENCE [LARGE SCALE GENOMIC DNA]</scope>
    <source>
        <strain evidence="2 3">VP2</strain>
    </source>
</reference>
<dbReference type="Pfam" id="PF04266">
    <property type="entry name" value="ASCH"/>
    <property type="match status" value="1"/>
</dbReference>
<dbReference type="Proteomes" id="UP000024816">
    <property type="component" value="Unassembled WGS sequence"/>
</dbReference>
<comment type="caution">
    <text evidence="2">The sequence shown here is derived from an EMBL/GenBank/DDBJ whole genome shotgun (WGS) entry which is preliminary data.</text>
</comment>
<feature type="domain" description="ASCH" evidence="1">
    <location>
        <begin position="13"/>
        <end position="126"/>
    </location>
</feature>
<dbReference type="Gene3D" id="3.10.400.10">
    <property type="entry name" value="Sulfate adenylyltransferase"/>
    <property type="match status" value="1"/>
</dbReference>
<protein>
    <recommendedName>
        <fullName evidence="1">ASCH domain-containing protein</fullName>
    </recommendedName>
</protein>
<dbReference type="InterPro" id="IPR015947">
    <property type="entry name" value="PUA-like_sf"/>
</dbReference>
<dbReference type="PANTHER" id="PTHR39203">
    <property type="entry name" value="CYTOPLASMIC PROTEIN-RELATED"/>
    <property type="match status" value="1"/>
</dbReference>
<evidence type="ECO:0000313" key="3">
    <source>
        <dbReference type="Proteomes" id="UP000024816"/>
    </source>
</evidence>